<sequence>MKLTRSILICKQLMFVFGRRVTQASTHSRTLITGLKTRNQLVGWGVVSSAACVMCHTGFKDNIHLFFCCTFSQDIWMAVLARLGHSRGPLPWDHELHWCISHFAGKNFEDVRIKASTIELKVTDDDRNRQFIYRWDGSLSTSSAGFGAIIRDSDGEVIAAVVRGSRPKTITFYEL</sequence>
<protein>
    <recommendedName>
        <fullName evidence="1">Reverse transcriptase zinc-binding domain-containing protein</fullName>
    </recommendedName>
</protein>
<dbReference type="EMBL" id="MVGT01004098">
    <property type="protein sequence ID" value="OVA01415.1"/>
    <property type="molecule type" value="Genomic_DNA"/>
</dbReference>
<proteinExistence type="predicted"/>
<dbReference type="InterPro" id="IPR026960">
    <property type="entry name" value="RVT-Znf"/>
</dbReference>
<dbReference type="Pfam" id="PF13966">
    <property type="entry name" value="zf-RVT"/>
    <property type="match status" value="1"/>
</dbReference>
<evidence type="ECO:0000313" key="3">
    <source>
        <dbReference type="Proteomes" id="UP000195402"/>
    </source>
</evidence>
<keyword evidence="3" id="KW-1185">Reference proteome</keyword>
<evidence type="ECO:0000313" key="2">
    <source>
        <dbReference type="EMBL" id="OVA01415.1"/>
    </source>
</evidence>
<name>A0A200PTA1_MACCD</name>
<dbReference type="Proteomes" id="UP000195402">
    <property type="component" value="Unassembled WGS sequence"/>
</dbReference>
<dbReference type="OrthoDB" id="1938430at2759"/>
<dbReference type="InParanoid" id="A0A200PTA1"/>
<gene>
    <name evidence="2" type="ORF">BVC80_7473g4</name>
</gene>
<feature type="domain" description="Reverse transcriptase zinc-binding" evidence="1">
    <location>
        <begin position="34"/>
        <end position="76"/>
    </location>
</feature>
<evidence type="ECO:0000259" key="1">
    <source>
        <dbReference type="Pfam" id="PF13966"/>
    </source>
</evidence>
<organism evidence="2 3">
    <name type="scientific">Macleaya cordata</name>
    <name type="common">Five-seeded plume-poppy</name>
    <name type="synonym">Bocconia cordata</name>
    <dbReference type="NCBI Taxonomy" id="56857"/>
    <lineage>
        <taxon>Eukaryota</taxon>
        <taxon>Viridiplantae</taxon>
        <taxon>Streptophyta</taxon>
        <taxon>Embryophyta</taxon>
        <taxon>Tracheophyta</taxon>
        <taxon>Spermatophyta</taxon>
        <taxon>Magnoliopsida</taxon>
        <taxon>Ranunculales</taxon>
        <taxon>Papaveraceae</taxon>
        <taxon>Papaveroideae</taxon>
        <taxon>Macleaya</taxon>
    </lineage>
</organism>
<comment type="caution">
    <text evidence="2">The sequence shown here is derived from an EMBL/GenBank/DDBJ whole genome shotgun (WGS) entry which is preliminary data.</text>
</comment>
<accession>A0A200PTA1</accession>
<dbReference type="AlphaFoldDB" id="A0A200PTA1"/>
<reference evidence="2 3" key="1">
    <citation type="journal article" date="2017" name="Mol. Plant">
        <title>The Genome of Medicinal Plant Macleaya cordata Provides New Insights into Benzylisoquinoline Alkaloids Metabolism.</title>
        <authorList>
            <person name="Liu X."/>
            <person name="Liu Y."/>
            <person name="Huang P."/>
            <person name="Ma Y."/>
            <person name="Qing Z."/>
            <person name="Tang Q."/>
            <person name="Cao H."/>
            <person name="Cheng P."/>
            <person name="Zheng Y."/>
            <person name="Yuan Z."/>
            <person name="Zhou Y."/>
            <person name="Liu J."/>
            <person name="Tang Z."/>
            <person name="Zhuo Y."/>
            <person name="Zhang Y."/>
            <person name="Yu L."/>
            <person name="Huang J."/>
            <person name="Yang P."/>
            <person name="Peng Q."/>
            <person name="Zhang J."/>
            <person name="Jiang W."/>
            <person name="Zhang Z."/>
            <person name="Lin K."/>
            <person name="Ro D.K."/>
            <person name="Chen X."/>
            <person name="Xiong X."/>
            <person name="Shang Y."/>
            <person name="Huang S."/>
            <person name="Zeng J."/>
        </authorList>
    </citation>
    <scope>NUCLEOTIDE SEQUENCE [LARGE SCALE GENOMIC DNA]</scope>
    <source>
        <strain evidence="3">cv. BLH2017</strain>
        <tissue evidence="2">Root</tissue>
    </source>
</reference>